<name>A0A0F8WAL8_9ZZZZ</name>
<dbReference type="AlphaFoldDB" id="A0A0F8WAL8"/>
<dbReference type="InterPro" id="IPR005840">
    <property type="entry name" value="Ribosomal_uS12_MeSTrfase_RimO"/>
</dbReference>
<feature type="domain" description="Radical SAM core" evidence="7">
    <location>
        <begin position="1"/>
        <end position="105"/>
    </location>
</feature>
<keyword evidence="2" id="KW-0949">S-adenosyl-L-methionine</keyword>
<feature type="domain" description="TRAM" evidence="6">
    <location>
        <begin position="108"/>
        <end position="169"/>
    </location>
</feature>
<evidence type="ECO:0000259" key="7">
    <source>
        <dbReference type="PROSITE" id="PS51918"/>
    </source>
</evidence>
<keyword evidence="3" id="KW-0479">Metal-binding</keyword>
<keyword evidence="1" id="KW-0004">4Fe-4S</keyword>
<gene>
    <name evidence="8" type="ORF">LCGC14_3092370</name>
</gene>
<accession>A0A0F8WAL8</accession>
<dbReference type="PROSITE" id="PS51257">
    <property type="entry name" value="PROKAR_LIPOPROTEIN"/>
    <property type="match status" value="1"/>
</dbReference>
<evidence type="ECO:0000256" key="4">
    <source>
        <dbReference type="ARBA" id="ARBA00023004"/>
    </source>
</evidence>
<reference evidence="8" key="1">
    <citation type="journal article" date="2015" name="Nature">
        <title>Complex archaea that bridge the gap between prokaryotes and eukaryotes.</title>
        <authorList>
            <person name="Spang A."/>
            <person name="Saw J.H."/>
            <person name="Jorgensen S.L."/>
            <person name="Zaremba-Niedzwiedzka K."/>
            <person name="Martijn J."/>
            <person name="Lind A.E."/>
            <person name="van Eijk R."/>
            <person name="Schleper C."/>
            <person name="Guy L."/>
            <person name="Ettema T.J."/>
        </authorList>
    </citation>
    <scope>NUCLEOTIDE SEQUENCE</scope>
</reference>
<dbReference type="GO" id="GO:0046872">
    <property type="term" value="F:metal ion binding"/>
    <property type="evidence" value="ECO:0007669"/>
    <property type="project" value="UniProtKB-KW"/>
</dbReference>
<evidence type="ECO:0000256" key="3">
    <source>
        <dbReference type="ARBA" id="ARBA00022723"/>
    </source>
</evidence>
<dbReference type="InterPro" id="IPR058240">
    <property type="entry name" value="rSAM_sf"/>
</dbReference>
<dbReference type="InterPro" id="IPR023404">
    <property type="entry name" value="rSAM_horseshoe"/>
</dbReference>
<evidence type="ECO:0000256" key="5">
    <source>
        <dbReference type="ARBA" id="ARBA00023014"/>
    </source>
</evidence>
<dbReference type="PROSITE" id="PS51918">
    <property type="entry name" value="RADICAL_SAM"/>
    <property type="match status" value="1"/>
</dbReference>
<dbReference type="GO" id="GO:0051539">
    <property type="term" value="F:4 iron, 4 sulfur cluster binding"/>
    <property type="evidence" value="ECO:0007669"/>
    <property type="project" value="UniProtKB-KW"/>
</dbReference>
<proteinExistence type="predicted"/>
<evidence type="ECO:0000256" key="2">
    <source>
        <dbReference type="ARBA" id="ARBA00022691"/>
    </source>
</evidence>
<dbReference type="SUPFAM" id="SSF102114">
    <property type="entry name" value="Radical SAM enzymes"/>
    <property type="match status" value="1"/>
</dbReference>
<keyword evidence="4" id="KW-0408">Iron</keyword>
<evidence type="ECO:0000256" key="1">
    <source>
        <dbReference type="ARBA" id="ARBA00022485"/>
    </source>
</evidence>
<dbReference type="PANTHER" id="PTHR43837:SF1">
    <property type="entry name" value="RIBOSOMAL PROTEIN US12 METHYLTHIOTRANSFERASE RIMO"/>
    <property type="match status" value="1"/>
</dbReference>
<dbReference type="GO" id="GO:0035599">
    <property type="term" value="F:aspartic acid methylthiotransferase activity"/>
    <property type="evidence" value="ECO:0007669"/>
    <property type="project" value="TreeGrafter"/>
</dbReference>
<dbReference type="GO" id="GO:0005829">
    <property type="term" value="C:cytosol"/>
    <property type="evidence" value="ECO:0007669"/>
    <property type="project" value="TreeGrafter"/>
</dbReference>
<dbReference type="InterPro" id="IPR002792">
    <property type="entry name" value="TRAM_dom"/>
</dbReference>
<dbReference type="PANTHER" id="PTHR43837">
    <property type="entry name" value="RIBOSOMAL PROTEIN S12 METHYLTHIOTRANSFERASE RIMO"/>
    <property type="match status" value="1"/>
</dbReference>
<dbReference type="Gene3D" id="3.80.30.20">
    <property type="entry name" value="tm_1862 like domain"/>
    <property type="match status" value="1"/>
</dbReference>
<protein>
    <submittedName>
        <fullName evidence="8">Uncharacterized protein</fullName>
    </submittedName>
</protein>
<dbReference type="EMBL" id="LAZR01066382">
    <property type="protein sequence ID" value="KKK53678.1"/>
    <property type="molecule type" value="Genomic_DNA"/>
</dbReference>
<organism evidence="8">
    <name type="scientific">marine sediment metagenome</name>
    <dbReference type="NCBI Taxonomy" id="412755"/>
    <lineage>
        <taxon>unclassified sequences</taxon>
        <taxon>metagenomes</taxon>
        <taxon>ecological metagenomes</taxon>
    </lineage>
</organism>
<dbReference type="InterPro" id="IPR007197">
    <property type="entry name" value="rSAM"/>
</dbReference>
<evidence type="ECO:0000313" key="8">
    <source>
        <dbReference type="EMBL" id="KKK53678.1"/>
    </source>
</evidence>
<dbReference type="PROSITE" id="PS50926">
    <property type="entry name" value="TRAM"/>
    <property type="match status" value="1"/>
</dbReference>
<sequence>MNKLIFLMVLISMFMISLVHAGAVSSCAIIEFMTDLIVGFPTETLEDVENTLNIIKQAEFTKVHFFPYSKRPDTAAAKFLDQVDKNSVDERKKLLSQMANEIAFKKREKFIGREMRVLFESIKDDYFVGSTDNNLLVYVPKCSEIHSNDIKQVKLTKNMDGYILGELCKLK</sequence>
<comment type="caution">
    <text evidence="8">The sequence shown here is derived from an EMBL/GenBank/DDBJ whole genome shotgun (WGS) entry which is preliminary data.</text>
</comment>
<evidence type="ECO:0000259" key="6">
    <source>
        <dbReference type="PROSITE" id="PS50926"/>
    </source>
</evidence>
<keyword evidence="5" id="KW-0411">Iron-sulfur</keyword>